<gene>
    <name evidence="2" type="ORF">RQ831_12105</name>
</gene>
<comment type="caution">
    <text evidence="2">The sequence shown here is derived from an EMBL/GenBank/DDBJ whole genome shotgun (WGS) entry which is preliminary data.</text>
</comment>
<name>A0ABU3MFQ4_9PROT</name>
<dbReference type="RefSeq" id="WP_099782039.1">
    <property type="nucleotide sequence ID" value="NZ_JAVVDO010000018.1"/>
</dbReference>
<accession>A0ABU3MFQ4</accession>
<dbReference type="Proteomes" id="UP001258945">
    <property type="component" value="Unassembled WGS sequence"/>
</dbReference>
<organism evidence="2 3">
    <name type="scientific">Roseomonas gilardii</name>
    <dbReference type="NCBI Taxonomy" id="257708"/>
    <lineage>
        <taxon>Bacteria</taxon>
        <taxon>Pseudomonadati</taxon>
        <taxon>Pseudomonadota</taxon>
        <taxon>Alphaproteobacteria</taxon>
        <taxon>Acetobacterales</taxon>
        <taxon>Roseomonadaceae</taxon>
        <taxon>Roseomonas</taxon>
    </lineage>
</organism>
<protein>
    <submittedName>
        <fullName evidence="2">Uncharacterized protein</fullName>
    </submittedName>
</protein>
<evidence type="ECO:0000313" key="2">
    <source>
        <dbReference type="EMBL" id="MDT8331798.1"/>
    </source>
</evidence>
<evidence type="ECO:0000256" key="1">
    <source>
        <dbReference type="SAM" id="MobiDB-lite"/>
    </source>
</evidence>
<proteinExistence type="predicted"/>
<evidence type="ECO:0000313" key="3">
    <source>
        <dbReference type="Proteomes" id="UP001258945"/>
    </source>
</evidence>
<feature type="region of interest" description="Disordered" evidence="1">
    <location>
        <begin position="128"/>
        <end position="159"/>
    </location>
</feature>
<dbReference type="EMBL" id="JAVVDO010000018">
    <property type="protein sequence ID" value="MDT8331798.1"/>
    <property type="molecule type" value="Genomic_DNA"/>
</dbReference>
<sequence length="159" mass="17281">MHRDNRLVTYGRDDDGKEVAFVTLWDGAIATLYADDLAALTALGFSTSWSRKYQRPQPHAAIPRSDGKKVIVARLLMEAPEGTMVDYLDGNALNLRRSNLVLKPGRSKSTATDAIREARQKLAERLKTAEVAEDSSTLQGPPAPPERPDGHASAQGVDG</sequence>
<reference evidence="2 3" key="1">
    <citation type="journal article" date="2019" name="Microb. Pathog.">
        <title>Comparison of VITEK 2, MALDI-TOF MS, 16S rRNA gene sequencing, and whole-genome sequencing for identification of Roseomonas mucosa.</title>
        <authorList>
            <person name="Rudolph W.W."/>
            <person name="Gunzer F."/>
            <person name="Trauth M."/>
            <person name="Bunk B."/>
            <person name="Bigge R."/>
            <person name="Schrottner P."/>
        </authorList>
    </citation>
    <scope>NUCLEOTIDE SEQUENCE [LARGE SCALE GENOMIC DNA]</scope>
    <source>
        <strain evidence="2 3">DSM 103800</strain>
    </source>
</reference>
<keyword evidence="3" id="KW-1185">Reference proteome</keyword>